<proteinExistence type="predicted"/>
<dbReference type="HOGENOM" id="CLU_2639793_0_0_1"/>
<organism evidence="1 2">
    <name type="scientific">Thanatephorus cucumeris (strain AG1-IA)</name>
    <name type="common">Rice sheath blight fungus</name>
    <name type="synonym">Rhizoctonia solani</name>
    <dbReference type="NCBI Taxonomy" id="983506"/>
    <lineage>
        <taxon>Eukaryota</taxon>
        <taxon>Fungi</taxon>
        <taxon>Dikarya</taxon>
        <taxon>Basidiomycota</taxon>
        <taxon>Agaricomycotina</taxon>
        <taxon>Agaricomycetes</taxon>
        <taxon>Cantharellales</taxon>
        <taxon>Ceratobasidiaceae</taxon>
        <taxon>Rhizoctonia</taxon>
        <taxon>Rhizoctonia solani AG-1</taxon>
    </lineage>
</organism>
<sequence>MSGPVELNSAGKLLDALAAYEISTYSVFESKPIFVRRDSGFRLGAGGLIYLVPHGRHPFHWKEQGSQRKIFVHTSSG</sequence>
<comment type="caution">
    <text evidence="1">The sequence shown here is derived from an EMBL/GenBank/DDBJ whole genome shotgun (WGS) entry which is preliminary data.</text>
</comment>
<reference evidence="1 2" key="1">
    <citation type="journal article" date="2013" name="Nat. Commun.">
        <title>The evolution and pathogenic mechanisms of the rice sheath blight pathogen.</title>
        <authorList>
            <person name="Zheng A."/>
            <person name="Lin R."/>
            <person name="Xu L."/>
            <person name="Qin P."/>
            <person name="Tang C."/>
            <person name="Ai P."/>
            <person name="Zhang D."/>
            <person name="Liu Y."/>
            <person name="Sun Z."/>
            <person name="Feng H."/>
            <person name="Wang Y."/>
            <person name="Chen Y."/>
            <person name="Liang X."/>
            <person name="Fu R."/>
            <person name="Li Q."/>
            <person name="Zhang J."/>
            <person name="Yu X."/>
            <person name="Xie Z."/>
            <person name="Ding L."/>
            <person name="Guan P."/>
            <person name="Tang J."/>
            <person name="Liang Y."/>
            <person name="Wang S."/>
            <person name="Deng Q."/>
            <person name="Li S."/>
            <person name="Zhu J."/>
            <person name="Wang L."/>
            <person name="Liu H."/>
            <person name="Li P."/>
        </authorList>
    </citation>
    <scope>NUCLEOTIDE SEQUENCE [LARGE SCALE GENOMIC DNA]</scope>
    <source>
        <strain evidence="2">AG-1 IA</strain>
    </source>
</reference>
<name>L8X1C4_THACA</name>
<protein>
    <submittedName>
        <fullName evidence="1">Uncharacterized protein</fullName>
    </submittedName>
</protein>
<dbReference type="Proteomes" id="UP000011668">
    <property type="component" value="Unassembled WGS sequence"/>
</dbReference>
<keyword evidence="2" id="KW-1185">Reference proteome</keyword>
<evidence type="ECO:0000313" key="2">
    <source>
        <dbReference type="Proteomes" id="UP000011668"/>
    </source>
</evidence>
<dbReference type="AlphaFoldDB" id="L8X1C4"/>
<gene>
    <name evidence="1" type="ORF">AG1IA_01839</name>
</gene>
<accession>L8X1C4</accession>
<dbReference type="EMBL" id="AFRT01000402">
    <property type="protein sequence ID" value="ELU44131.1"/>
    <property type="molecule type" value="Genomic_DNA"/>
</dbReference>
<evidence type="ECO:0000313" key="1">
    <source>
        <dbReference type="EMBL" id="ELU44131.1"/>
    </source>
</evidence>